<dbReference type="EMBL" id="LSSK01000012">
    <property type="protein sequence ID" value="OMH86159.1"/>
    <property type="molecule type" value="Genomic_DNA"/>
</dbReference>
<reference evidence="17" key="1">
    <citation type="submission" date="2017-01" db="EMBL/GenBank/DDBJ databases">
        <authorList>
            <person name="Wang Y."/>
            <person name="White M."/>
            <person name="Kvist S."/>
            <person name="Moncalvo J.-M."/>
        </authorList>
    </citation>
    <scope>NUCLEOTIDE SEQUENCE [LARGE SCALE GENOMIC DNA]</scope>
    <source>
        <strain evidence="17">COL-18-3</strain>
    </source>
</reference>
<evidence type="ECO:0000256" key="7">
    <source>
        <dbReference type="ARBA" id="ARBA00022630"/>
    </source>
</evidence>
<comment type="pathway">
    <text evidence="4">Cofactor biosynthesis; L-ascorbate biosynthesis.</text>
</comment>
<comment type="subcellular location">
    <subcellularLocation>
        <location evidence="2">Membrane</location>
    </subcellularLocation>
    <subcellularLocation>
        <location evidence="13">Mitochondrion membrane</location>
    </subcellularLocation>
</comment>
<evidence type="ECO:0000256" key="13">
    <source>
        <dbReference type="RuleBase" id="RU367158"/>
    </source>
</evidence>
<evidence type="ECO:0000256" key="5">
    <source>
        <dbReference type="ARBA" id="ARBA00005466"/>
    </source>
</evidence>
<dbReference type="Gene3D" id="3.30.70.2520">
    <property type="match status" value="1"/>
</dbReference>
<evidence type="ECO:0000313" key="16">
    <source>
        <dbReference type="EMBL" id="OMH86159.1"/>
    </source>
</evidence>
<evidence type="ECO:0000256" key="9">
    <source>
        <dbReference type="ARBA" id="ARBA00022827"/>
    </source>
</evidence>
<dbReference type="InterPro" id="IPR010031">
    <property type="entry name" value="FAD_lactone_oxidase-like"/>
</dbReference>
<evidence type="ECO:0000256" key="12">
    <source>
        <dbReference type="ARBA" id="ARBA00033418"/>
    </source>
</evidence>
<dbReference type="InterPro" id="IPR007173">
    <property type="entry name" value="ALO_C"/>
</dbReference>
<feature type="region of interest" description="Disordered" evidence="14">
    <location>
        <begin position="466"/>
        <end position="485"/>
    </location>
</feature>
<dbReference type="EC" id="1.1.3.37" evidence="6 13"/>
<dbReference type="InterPro" id="IPR030654">
    <property type="entry name" value="Sugar_lactone_oxidase"/>
</dbReference>
<comment type="caution">
    <text evidence="16">The sequence shown here is derived from an EMBL/GenBank/DDBJ whole genome shotgun (WGS) entry which is preliminary data.</text>
</comment>
<evidence type="ECO:0000259" key="15">
    <source>
        <dbReference type="PROSITE" id="PS51387"/>
    </source>
</evidence>
<keyword evidence="17" id="KW-1185">Reference proteome</keyword>
<keyword evidence="7 13" id="KW-0285">Flavoprotein</keyword>
<dbReference type="InterPro" id="IPR006093">
    <property type="entry name" value="Oxy_OxRdtase_FAD_BS"/>
</dbReference>
<evidence type="ECO:0000256" key="14">
    <source>
        <dbReference type="SAM" id="MobiDB-lite"/>
    </source>
</evidence>
<feature type="domain" description="FAD-binding PCMH-type" evidence="15">
    <location>
        <begin position="37"/>
        <end position="207"/>
    </location>
</feature>
<dbReference type="AlphaFoldDB" id="A0A1R1PYZ7"/>
<dbReference type="PANTHER" id="PTHR43762:SF1">
    <property type="entry name" value="D-ARABINONO-1,4-LACTONE OXIDASE"/>
    <property type="match status" value="1"/>
</dbReference>
<dbReference type="Gene3D" id="3.30.43.10">
    <property type="entry name" value="Uridine Diphospho-n-acetylenolpyruvylglucosamine Reductase, domain 2"/>
    <property type="match status" value="1"/>
</dbReference>
<comment type="catalytic activity">
    <reaction evidence="13">
        <text>D-arabinono-1,4-lactone + O2 = dehydro-D-arabinono-1,4-lactone + H2O2 + H(+)</text>
        <dbReference type="Rhea" id="RHEA:23756"/>
        <dbReference type="ChEBI" id="CHEBI:15378"/>
        <dbReference type="ChEBI" id="CHEBI:15379"/>
        <dbReference type="ChEBI" id="CHEBI:16240"/>
        <dbReference type="ChEBI" id="CHEBI:16292"/>
        <dbReference type="ChEBI" id="CHEBI:58277"/>
        <dbReference type="EC" id="1.1.3.37"/>
    </reaction>
</comment>
<evidence type="ECO:0000256" key="11">
    <source>
        <dbReference type="ARBA" id="ARBA00023136"/>
    </source>
</evidence>
<evidence type="ECO:0000313" key="17">
    <source>
        <dbReference type="Proteomes" id="UP000188320"/>
    </source>
</evidence>
<dbReference type="GO" id="GO:0071949">
    <property type="term" value="F:FAD binding"/>
    <property type="evidence" value="ECO:0007669"/>
    <property type="project" value="UniProtKB-UniRule"/>
</dbReference>
<dbReference type="SUPFAM" id="SSF56176">
    <property type="entry name" value="FAD-binding/transporter-associated domain-like"/>
    <property type="match status" value="1"/>
</dbReference>
<gene>
    <name evidence="16" type="ORF">AX774_g273</name>
</gene>
<evidence type="ECO:0000256" key="1">
    <source>
        <dbReference type="ARBA" id="ARBA00001974"/>
    </source>
</evidence>
<dbReference type="UniPathway" id="UPA00132"/>
<keyword evidence="11" id="KW-0472">Membrane</keyword>
<dbReference type="InterPro" id="IPR016166">
    <property type="entry name" value="FAD-bd_PCMH"/>
</dbReference>
<proteinExistence type="inferred from homology"/>
<organism evidence="16 17">
    <name type="scientific">Zancudomyces culisetae</name>
    <name type="common">Gut fungus</name>
    <name type="synonym">Smittium culisetae</name>
    <dbReference type="NCBI Taxonomy" id="1213189"/>
    <lineage>
        <taxon>Eukaryota</taxon>
        <taxon>Fungi</taxon>
        <taxon>Fungi incertae sedis</taxon>
        <taxon>Zoopagomycota</taxon>
        <taxon>Kickxellomycotina</taxon>
        <taxon>Harpellomycetes</taxon>
        <taxon>Harpellales</taxon>
        <taxon>Legeriomycetaceae</taxon>
        <taxon>Zancudomyces</taxon>
    </lineage>
</organism>
<dbReference type="GO" id="GO:0031966">
    <property type="term" value="C:mitochondrial membrane"/>
    <property type="evidence" value="ECO:0007669"/>
    <property type="project" value="UniProtKB-SubCell"/>
</dbReference>
<evidence type="ECO:0000256" key="10">
    <source>
        <dbReference type="ARBA" id="ARBA00023002"/>
    </source>
</evidence>
<keyword evidence="9 13" id="KW-0274">FAD</keyword>
<evidence type="ECO:0000256" key="2">
    <source>
        <dbReference type="ARBA" id="ARBA00004370"/>
    </source>
</evidence>
<keyword evidence="8" id="KW-0060">Ascorbate biosynthesis</keyword>
<dbReference type="Pfam" id="PF04030">
    <property type="entry name" value="ALO"/>
    <property type="match status" value="1"/>
</dbReference>
<comment type="similarity">
    <text evidence="5 13">Belongs to the oxygen-dependent FAD-linked oxidoreductase family.</text>
</comment>
<protein>
    <recommendedName>
        <fullName evidence="6 13">D-arabinono-1,4-lactone oxidase</fullName>
        <shortName evidence="13">ALO</shortName>
        <ecNumber evidence="6 13">1.1.3.37</ecNumber>
    </recommendedName>
    <alternativeName>
        <fullName evidence="12 13">L-galactono-gamma-lactone oxidase</fullName>
    </alternativeName>
</protein>
<dbReference type="UniPathway" id="UPA00771">
    <property type="reaction ID" value="UER00766"/>
</dbReference>
<dbReference type="Gene3D" id="1.10.45.10">
    <property type="entry name" value="Vanillyl-alcohol Oxidase, Chain A, domain 4"/>
    <property type="match status" value="1"/>
</dbReference>
<sequence length="485" mass="56119">MIRGLKNLTKEEKTLLNSTLCHDPKSKHKFTNWSRTFDCEPFLYLAPTTENEVIEIINFARKRGLSVKPIGSGHSPSDLACTDGIMLNMDKMNRVMEVDLENHRVTVEAGIRLKELHLVLKKWNLALSSIGSISDQSLAGVIATATHGTGIEYGCFSSIVVDLVLVDGLGRRHYCSSDVNEPLFNAARCSLGALGIITQLTIQCEPAFLLKAVQVPEKLDYILDNLIDLLDESEHMRFWWFPHTDDTVLWKANRTKEPVKPLKEGFVMDKLFGFHFYQFQLMLARYMPSVIPSITKSHYQLRFNKKVEWVDESYKVFNFDCLFPQYVNEWAVPVENTRTALNMLRALFTAEPDLKVHFPVEVRFVKKDNVMLSPCYNQYVCYIGVIMYRPYYLPVPYKKYWKAYEDIMRSLRGRPHWAKAHKFYYFDFLKAYPEFPRFLEIRQAVDPEGIFLNDYLKRHIMPPSAENCTGPLSSKSGTEKQNSKL</sequence>
<feature type="compositionally biased region" description="Polar residues" evidence="14">
    <location>
        <begin position="466"/>
        <end position="476"/>
    </location>
</feature>
<keyword evidence="13" id="KW-0496">Mitochondrion</keyword>
<dbReference type="PROSITE" id="PS00862">
    <property type="entry name" value="OX2_COVAL_FAD"/>
    <property type="match status" value="1"/>
</dbReference>
<name>A0A1R1PYZ7_ZANCU</name>
<dbReference type="Gene3D" id="3.30.465.10">
    <property type="match status" value="1"/>
</dbReference>
<evidence type="ECO:0000256" key="4">
    <source>
        <dbReference type="ARBA" id="ARBA00005147"/>
    </source>
</evidence>
<dbReference type="InterPro" id="IPR016167">
    <property type="entry name" value="FAD-bd_PCMH_sub1"/>
</dbReference>
<dbReference type="NCBIfam" id="TIGR01678">
    <property type="entry name" value="FAD_lactone_ox"/>
    <property type="match status" value="1"/>
</dbReference>
<dbReference type="PIRSF" id="PIRSF000136">
    <property type="entry name" value="LGO_GLO"/>
    <property type="match status" value="1"/>
</dbReference>
<dbReference type="GO" id="GO:0003885">
    <property type="term" value="F:D-arabinono-1,4-lactone oxidase activity"/>
    <property type="evidence" value="ECO:0007669"/>
    <property type="project" value="UniProtKB-UniRule"/>
</dbReference>
<evidence type="ECO:0000256" key="8">
    <source>
        <dbReference type="ARBA" id="ARBA00022644"/>
    </source>
</evidence>
<dbReference type="OrthoDB" id="610608at2759"/>
<dbReference type="InterPro" id="IPR016171">
    <property type="entry name" value="Vanillyl_alc_oxidase_C-sub2"/>
</dbReference>
<comment type="pathway">
    <text evidence="3 13">Cofactor biosynthesis; D-erythroascorbate biosynthesis; dehydro-D-arabinono-1,4-lactone from D-arabinose: step 2/2.</text>
</comment>
<dbReference type="PANTHER" id="PTHR43762">
    <property type="entry name" value="L-GULONOLACTONE OXIDASE"/>
    <property type="match status" value="1"/>
</dbReference>
<dbReference type="InterPro" id="IPR016169">
    <property type="entry name" value="FAD-bd_PCMH_sub2"/>
</dbReference>
<evidence type="ECO:0000256" key="3">
    <source>
        <dbReference type="ARBA" id="ARBA00005083"/>
    </source>
</evidence>
<dbReference type="NCBIfam" id="TIGR01679">
    <property type="entry name" value="bact_FAD_ox"/>
    <property type="match status" value="1"/>
</dbReference>
<comment type="cofactor">
    <cofactor evidence="1 13">
        <name>FAD</name>
        <dbReference type="ChEBI" id="CHEBI:57692"/>
    </cofactor>
</comment>
<dbReference type="GO" id="GO:0019853">
    <property type="term" value="P:L-ascorbic acid biosynthetic process"/>
    <property type="evidence" value="ECO:0007669"/>
    <property type="project" value="UniProtKB-UniPathway"/>
</dbReference>
<dbReference type="Pfam" id="PF01565">
    <property type="entry name" value="FAD_binding_4"/>
    <property type="match status" value="1"/>
</dbReference>
<dbReference type="Proteomes" id="UP000188320">
    <property type="component" value="Unassembled WGS sequence"/>
</dbReference>
<dbReference type="InterPro" id="IPR036318">
    <property type="entry name" value="FAD-bd_PCMH-like_sf"/>
</dbReference>
<accession>A0A1R1PYZ7</accession>
<evidence type="ECO:0000256" key="6">
    <source>
        <dbReference type="ARBA" id="ARBA00013136"/>
    </source>
</evidence>
<dbReference type="InterPro" id="IPR006094">
    <property type="entry name" value="Oxid_FAD_bind_N"/>
</dbReference>
<keyword evidence="10 13" id="KW-0560">Oxidoreductase</keyword>
<dbReference type="PROSITE" id="PS51387">
    <property type="entry name" value="FAD_PCMH"/>
    <property type="match status" value="1"/>
</dbReference>